<keyword evidence="4" id="KW-1185">Reference proteome</keyword>
<evidence type="ECO:0000256" key="1">
    <source>
        <dbReference type="SAM" id="MobiDB-lite"/>
    </source>
</evidence>
<reference evidence="3" key="1">
    <citation type="submission" date="2023-03" db="EMBL/GenBank/DDBJ databases">
        <title>Massive genome expansion in bonnet fungi (Mycena s.s.) driven by repeated elements and novel gene families across ecological guilds.</title>
        <authorList>
            <consortium name="Lawrence Berkeley National Laboratory"/>
            <person name="Harder C.B."/>
            <person name="Miyauchi S."/>
            <person name="Viragh M."/>
            <person name="Kuo A."/>
            <person name="Thoen E."/>
            <person name="Andreopoulos B."/>
            <person name="Lu D."/>
            <person name="Skrede I."/>
            <person name="Drula E."/>
            <person name="Henrissat B."/>
            <person name="Morin E."/>
            <person name="Kohler A."/>
            <person name="Barry K."/>
            <person name="LaButti K."/>
            <person name="Morin E."/>
            <person name="Salamov A."/>
            <person name="Lipzen A."/>
            <person name="Mereny Z."/>
            <person name="Hegedus B."/>
            <person name="Baldrian P."/>
            <person name="Stursova M."/>
            <person name="Weitz H."/>
            <person name="Taylor A."/>
            <person name="Grigoriev I.V."/>
            <person name="Nagy L.G."/>
            <person name="Martin F."/>
            <person name="Kauserud H."/>
        </authorList>
    </citation>
    <scope>NUCLEOTIDE SEQUENCE</scope>
    <source>
        <strain evidence="3">CBHHK200</strain>
    </source>
</reference>
<organism evidence="3 4">
    <name type="scientific">Mycena alexandri</name>
    <dbReference type="NCBI Taxonomy" id="1745969"/>
    <lineage>
        <taxon>Eukaryota</taxon>
        <taxon>Fungi</taxon>
        <taxon>Dikarya</taxon>
        <taxon>Basidiomycota</taxon>
        <taxon>Agaricomycotina</taxon>
        <taxon>Agaricomycetes</taxon>
        <taxon>Agaricomycetidae</taxon>
        <taxon>Agaricales</taxon>
        <taxon>Marasmiineae</taxon>
        <taxon>Mycenaceae</taxon>
        <taxon>Mycena</taxon>
    </lineage>
</organism>
<feature type="compositionally biased region" description="Low complexity" evidence="1">
    <location>
        <begin position="416"/>
        <end position="429"/>
    </location>
</feature>
<dbReference type="Gene3D" id="2.60.120.260">
    <property type="entry name" value="Galactose-binding domain-like"/>
    <property type="match status" value="2"/>
</dbReference>
<evidence type="ECO:0000313" key="3">
    <source>
        <dbReference type="EMBL" id="KAJ7038033.1"/>
    </source>
</evidence>
<accession>A0AAD6X3V2</accession>
<feature type="compositionally biased region" description="Polar residues" evidence="1">
    <location>
        <begin position="445"/>
        <end position="461"/>
    </location>
</feature>
<dbReference type="EMBL" id="JARJCM010000034">
    <property type="protein sequence ID" value="KAJ7038033.1"/>
    <property type="molecule type" value="Genomic_DNA"/>
</dbReference>
<evidence type="ECO:0000313" key="4">
    <source>
        <dbReference type="Proteomes" id="UP001218188"/>
    </source>
</evidence>
<sequence length="508" mass="52798">MSSNVAIIDDRNPLITYSGPWSQAGGSIEFDSTTTCSTTQGTSASFTFVGTSVTVYGTIAAEKAPNATMSFAVDKTTTGTFVPPSGLTSDVHHQTLWASPVLGNGTHTLVITQTEAQAACVLFLDYILYQTTSDTGGPYFIDDSDPSITYGASWTPAGSEYDFLHSTHGSTAVGATFSYTFQGKQISLYGDLNNGGLPSASISIDKGPPVSYVAPVQPTTVTSNNLFFNSGDIAEGTHTVVFTLQNANTLWLDYFLVTPNSPGFSPSSSAASAPSSSSSSESLGSNAPSKKHTPIGAIVGAVIGVLALAALTILLLFFCRRRRRQTHGNPDLAQTLPIVSAHEEYSNSSAPAFASAGTLSSFVLPGNNSVYPIAPPGAGYPSPPTSVTSAGTMVRQLHPAQGGPLAPVQRHAHNPSLTLSDSDLGSTSGNANPASSPHVGAVPRSDTSGSALSSQPRSQPPVSGILQNDKLTREARERQRWNEAHGVTPSSASQAPTVREEAPPQYAE</sequence>
<keyword evidence="2" id="KW-0812">Transmembrane</keyword>
<feature type="compositionally biased region" description="Low complexity" evidence="1">
    <location>
        <begin position="266"/>
        <end position="288"/>
    </location>
</feature>
<name>A0AAD6X3V2_9AGAR</name>
<feature type="region of interest" description="Disordered" evidence="1">
    <location>
        <begin position="398"/>
        <end position="508"/>
    </location>
</feature>
<feature type="compositionally biased region" description="Basic and acidic residues" evidence="1">
    <location>
        <begin position="470"/>
        <end position="483"/>
    </location>
</feature>
<gene>
    <name evidence="3" type="ORF">C8F04DRAFT_1091137</name>
</gene>
<evidence type="ECO:0008006" key="5">
    <source>
        <dbReference type="Google" id="ProtNLM"/>
    </source>
</evidence>
<keyword evidence="2" id="KW-0472">Membrane</keyword>
<proteinExistence type="predicted"/>
<feature type="transmembrane region" description="Helical" evidence="2">
    <location>
        <begin position="295"/>
        <end position="318"/>
    </location>
</feature>
<protein>
    <recommendedName>
        <fullName evidence="5">Transmembrane protein</fullName>
    </recommendedName>
</protein>
<comment type="caution">
    <text evidence="3">The sequence shown here is derived from an EMBL/GenBank/DDBJ whole genome shotgun (WGS) entry which is preliminary data.</text>
</comment>
<dbReference type="Proteomes" id="UP001218188">
    <property type="component" value="Unassembled WGS sequence"/>
</dbReference>
<dbReference type="AlphaFoldDB" id="A0AAD6X3V2"/>
<evidence type="ECO:0000256" key="2">
    <source>
        <dbReference type="SAM" id="Phobius"/>
    </source>
</evidence>
<keyword evidence="2" id="KW-1133">Transmembrane helix</keyword>
<feature type="region of interest" description="Disordered" evidence="1">
    <location>
        <begin position="266"/>
        <end position="290"/>
    </location>
</feature>